<evidence type="ECO:0000256" key="1">
    <source>
        <dbReference type="SAM" id="MobiDB-lite"/>
    </source>
</evidence>
<evidence type="ECO:0000313" key="3">
    <source>
        <dbReference type="Proteomes" id="UP001341281"/>
    </source>
</evidence>
<gene>
    <name evidence="2" type="ORF">U9M48_017813</name>
</gene>
<protein>
    <submittedName>
        <fullName evidence="2">Uncharacterized protein</fullName>
    </submittedName>
</protein>
<feature type="compositionally biased region" description="Low complexity" evidence="1">
    <location>
        <begin position="68"/>
        <end position="88"/>
    </location>
</feature>
<dbReference type="Proteomes" id="UP001341281">
    <property type="component" value="Chromosome 04"/>
</dbReference>
<accession>A0AAQ3TC65</accession>
<proteinExistence type="predicted"/>
<feature type="region of interest" description="Disordered" evidence="1">
    <location>
        <begin position="1"/>
        <end position="39"/>
    </location>
</feature>
<organism evidence="2 3">
    <name type="scientific">Paspalum notatum var. saurae</name>
    <dbReference type="NCBI Taxonomy" id="547442"/>
    <lineage>
        <taxon>Eukaryota</taxon>
        <taxon>Viridiplantae</taxon>
        <taxon>Streptophyta</taxon>
        <taxon>Embryophyta</taxon>
        <taxon>Tracheophyta</taxon>
        <taxon>Spermatophyta</taxon>
        <taxon>Magnoliopsida</taxon>
        <taxon>Liliopsida</taxon>
        <taxon>Poales</taxon>
        <taxon>Poaceae</taxon>
        <taxon>PACMAD clade</taxon>
        <taxon>Panicoideae</taxon>
        <taxon>Andropogonodae</taxon>
        <taxon>Paspaleae</taxon>
        <taxon>Paspalinae</taxon>
        <taxon>Paspalum</taxon>
    </lineage>
</organism>
<keyword evidence="3" id="KW-1185">Reference proteome</keyword>
<feature type="compositionally biased region" description="Pro residues" evidence="1">
    <location>
        <begin position="1"/>
        <end position="11"/>
    </location>
</feature>
<feature type="compositionally biased region" description="Low complexity" evidence="1">
    <location>
        <begin position="29"/>
        <end position="39"/>
    </location>
</feature>
<name>A0AAQ3TC65_PASNO</name>
<evidence type="ECO:0000313" key="2">
    <source>
        <dbReference type="EMBL" id="WVZ68942.1"/>
    </source>
</evidence>
<dbReference type="AlphaFoldDB" id="A0AAQ3TC65"/>
<reference evidence="2 3" key="1">
    <citation type="submission" date="2024-02" db="EMBL/GenBank/DDBJ databases">
        <title>High-quality chromosome-scale genome assembly of Pensacola bahiagrass (Paspalum notatum Flugge var. saurae).</title>
        <authorList>
            <person name="Vega J.M."/>
            <person name="Podio M."/>
            <person name="Orjuela J."/>
            <person name="Siena L.A."/>
            <person name="Pessino S.C."/>
            <person name="Combes M.C."/>
            <person name="Mariac C."/>
            <person name="Albertini E."/>
            <person name="Pupilli F."/>
            <person name="Ortiz J.P.A."/>
            <person name="Leblanc O."/>
        </authorList>
    </citation>
    <scope>NUCLEOTIDE SEQUENCE [LARGE SCALE GENOMIC DNA]</scope>
    <source>
        <strain evidence="2">R1</strain>
        <tissue evidence="2">Leaf</tissue>
    </source>
</reference>
<feature type="compositionally biased region" description="Basic and acidic residues" evidence="1">
    <location>
        <begin position="90"/>
        <end position="103"/>
    </location>
</feature>
<sequence length="116" mass="12429">MVNPAAPPPSPCGIRRGRFSPPSIRDPSRGGTLPRRLLRPSSRVTPCLLLCAGPPPRRRRARLHRATAAHLLSPPPSSRSTSAPGRAAAGHRDRGQAHTRVTERPYAPWGGGSEAR</sequence>
<feature type="region of interest" description="Disordered" evidence="1">
    <location>
        <begin position="67"/>
        <end position="116"/>
    </location>
</feature>
<dbReference type="EMBL" id="CP144748">
    <property type="protein sequence ID" value="WVZ68942.1"/>
    <property type="molecule type" value="Genomic_DNA"/>
</dbReference>